<dbReference type="EMBL" id="CAJPIN010007198">
    <property type="protein sequence ID" value="CAG2058389.1"/>
    <property type="molecule type" value="Genomic_DNA"/>
</dbReference>
<dbReference type="InterPro" id="IPR036412">
    <property type="entry name" value="HAD-like_sf"/>
</dbReference>
<proteinExistence type="predicted"/>
<dbReference type="InterPro" id="IPR006357">
    <property type="entry name" value="HAD-SF_hydro_IIA"/>
</dbReference>
<protein>
    <submittedName>
        <fullName evidence="1">Uncharacterized protein</fullName>
    </submittedName>
</protein>
<evidence type="ECO:0000313" key="2">
    <source>
        <dbReference type="Proteomes" id="UP001153148"/>
    </source>
</evidence>
<keyword evidence="2" id="KW-1185">Reference proteome</keyword>
<comment type="caution">
    <text evidence="1">The sequence shown here is derived from an EMBL/GenBank/DDBJ whole genome shotgun (WGS) entry which is preliminary data.</text>
</comment>
<dbReference type="Proteomes" id="UP001153148">
    <property type="component" value="Unassembled WGS sequence"/>
</dbReference>
<name>A0ABN7NVT4_TIMPD</name>
<organism evidence="1 2">
    <name type="scientific">Timema podura</name>
    <name type="common">Walking stick</name>
    <dbReference type="NCBI Taxonomy" id="61482"/>
    <lineage>
        <taxon>Eukaryota</taxon>
        <taxon>Metazoa</taxon>
        <taxon>Ecdysozoa</taxon>
        <taxon>Arthropoda</taxon>
        <taxon>Hexapoda</taxon>
        <taxon>Insecta</taxon>
        <taxon>Pterygota</taxon>
        <taxon>Neoptera</taxon>
        <taxon>Polyneoptera</taxon>
        <taxon>Phasmatodea</taxon>
        <taxon>Timematodea</taxon>
        <taxon>Timematoidea</taxon>
        <taxon>Timematidae</taxon>
        <taxon>Timema</taxon>
    </lineage>
</organism>
<gene>
    <name evidence="1" type="ORF">TPAB3V08_LOCUS5359</name>
</gene>
<dbReference type="SUPFAM" id="SSF56784">
    <property type="entry name" value="HAD-like"/>
    <property type="match status" value="1"/>
</dbReference>
<dbReference type="Pfam" id="PF13344">
    <property type="entry name" value="Hydrolase_6"/>
    <property type="match status" value="1"/>
</dbReference>
<evidence type="ECO:0000313" key="1">
    <source>
        <dbReference type="EMBL" id="CAG2058389.1"/>
    </source>
</evidence>
<sequence>MSALLGSVKTILIDLSGTLHIDQFAIPGAIDALKRFVWVGKVVQGAGLRQSNIPIKFVTNTTKESRRCLHERLVQMGFDIEPQEIWTSLWAARDLLGICVPC</sequence>
<reference evidence="1" key="1">
    <citation type="submission" date="2021-03" db="EMBL/GenBank/DDBJ databases">
        <authorList>
            <person name="Tran Van P."/>
        </authorList>
    </citation>
    <scope>NUCLEOTIDE SEQUENCE</scope>
</reference>
<accession>A0ABN7NVT4</accession>
<dbReference type="Gene3D" id="3.40.50.1000">
    <property type="entry name" value="HAD superfamily/HAD-like"/>
    <property type="match status" value="1"/>
</dbReference>
<dbReference type="InterPro" id="IPR023214">
    <property type="entry name" value="HAD_sf"/>
</dbReference>